<dbReference type="Proteomes" id="UP000481861">
    <property type="component" value="Unassembled WGS sequence"/>
</dbReference>
<gene>
    <name evidence="6" type="ORF">BDV95DRAFT_488367</name>
</gene>
<feature type="compositionally biased region" description="Acidic residues" evidence="4">
    <location>
        <begin position="905"/>
        <end position="915"/>
    </location>
</feature>
<dbReference type="GO" id="GO:0010997">
    <property type="term" value="F:anaphase-promoting complex binding"/>
    <property type="evidence" value="ECO:0007669"/>
    <property type="project" value="TreeGrafter"/>
</dbReference>
<feature type="compositionally biased region" description="Basic and acidic residues" evidence="4">
    <location>
        <begin position="1250"/>
        <end position="1268"/>
    </location>
</feature>
<feature type="region of interest" description="Disordered" evidence="4">
    <location>
        <begin position="294"/>
        <end position="373"/>
    </location>
</feature>
<feature type="compositionally biased region" description="Acidic residues" evidence="4">
    <location>
        <begin position="553"/>
        <end position="583"/>
    </location>
</feature>
<feature type="compositionally biased region" description="Acidic residues" evidence="4">
    <location>
        <begin position="922"/>
        <end position="932"/>
    </location>
</feature>
<feature type="compositionally biased region" description="Low complexity" evidence="4">
    <location>
        <begin position="133"/>
        <end position="144"/>
    </location>
</feature>
<feature type="compositionally biased region" description="Basic and acidic residues" evidence="4">
    <location>
        <begin position="199"/>
        <end position="210"/>
    </location>
</feature>
<protein>
    <submittedName>
        <fullName evidence="6">MRC1-like domain-containing protein</fullName>
    </submittedName>
</protein>
<dbReference type="InterPro" id="IPR024146">
    <property type="entry name" value="Claspin"/>
</dbReference>
<feature type="compositionally biased region" description="Basic residues" evidence="4">
    <location>
        <begin position="1269"/>
        <end position="1280"/>
    </location>
</feature>
<feature type="compositionally biased region" description="Polar residues" evidence="4">
    <location>
        <begin position="14"/>
        <end position="31"/>
    </location>
</feature>
<reference evidence="6 7" key="1">
    <citation type="submission" date="2020-01" db="EMBL/GenBank/DDBJ databases">
        <authorList>
            <consortium name="DOE Joint Genome Institute"/>
            <person name="Haridas S."/>
            <person name="Albert R."/>
            <person name="Binder M."/>
            <person name="Bloem J."/>
            <person name="Labutti K."/>
            <person name="Salamov A."/>
            <person name="Andreopoulos B."/>
            <person name="Baker S.E."/>
            <person name="Barry K."/>
            <person name="Bills G."/>
            <person name="Bluhm B.H."/>
            <person name="Cannon C."/>
            <person name="Castanera R."/>
            <person name="Culley D.E."/>
            <person name="Daum C."/>
            <person name="Ezra D."/>
            <person name="Gonzalez J.B."/>
            <person name="Henrissat B."/>
            <person name="Kuo A."/>
            <person name="Liang C."/>
            <person name="Lipzen A."/>
            <person name="Lutzoni F."/>
            <person name="Magnuson J."/>
            <person name="Mondo S."/>
            <person name="Nolan M."/>
            <person name="Ohm R."/>
            <person name="Pangilinan J."/>
            <person name="Park H.-J.H."/>
            <person name="Ramirez L."/>
            <person name="Alfaro M."/>
            <person name="Sun H."/>
            <person name="Tritt A."/>
            <person name="Yoshinaga Y."/>
            <person name="Zwiers L.-H.L."/>
            <person name="Turgeon B.G."/>
            <person name="Goodwin S.B."/>
            <person name="Spatafora J.W."/>
            <person name="Crous P.W."/>
            <person name="Grigoriev I.V."/>
        </authorList>
    </citation>
    <scope>NUCLEOTIDE SEQUENCE [LARGE SCALE GENOMIC DNA]</scope>
    <source>
        <strain evidence="6 7">CBS 611.86</strain>
    </source>
</reference>
<keyword evidence="3" id="KW-0539">Nucleus</keyword>
<comment type="subcellular location">
    <subcellularLocation>
        <location evidence="1">Nucleus</location>
    </subcellularLocation>
</comment>
<feature type="compositionally biased region" description="Basic and acidic residues" evidence="4">
    <location>
        <begin position="1095"/>
        <end position="1106"/>
    </location>
</feature>
<feature type="region of interest" description="Disordered" evidence="4">
    <location>
        <begin position="1"/>
        <end position="277"/>
    </location>
</feature>
<evidence type="ECO:0000256" key="1">
    <source>
        <dbReference type="ARBA" id="ARBA00004123"/>
    </source>
</evidence>
<dbReference type="GO" id="GO:0007095">
    <property type="term" value="P:mitotic G2 DNA damage checkpoint signaling"/>
    <property type="evidence" value="ECO:0007669"/>
    <property type="project" value="TreeGrafter"/>
</dbReference>
<feature type="compositionally biased region" description="Polar residues" evidence="4">
    <location>
        <begin position="168"/>
        <end position="187"/>
    </location>
</feature>
<evidence type="ECO:0000313" key="7">
    <source>
        <dbReference type="Proteomes" id="UP000481861"/>
    </source>
</evidence>
<dbReference type="PANTHER" id="PTHR14396:SF10">
    <property type="entry name" value="CLASPIN"/>
    <property type="match status" value="1"/>
</dbReference>
<feature type="compositionally biased region" description="Acidic residues" evidence="4">
    <location>
        <begin position="66"/>
        <end position="76"/>
    </location>
</feature>
<dbReference type="GO" id="GO:0033314">
    <property type="term" value="P:mitotic DNA replication checkpoint signaling"/>
    <property type="evidence" value="ECO:0007669"/>
    <property type="project" value="TreeGrafter"/>
</dbReference>
<feature type="region of interest" description="Disordered" evidence="4">
    <location>
        <begin position="1042"/>
        <end position="1122"/>
    </location>
</feature>
<evidence type="ECO:0000313" key="6">
    <source>
        <dbReference type="EMBL" id="KAF2874442.1"/>
    </source>
</evidence>
<comment type="caution">
    <text evidence="6">The sequence shown here is derived from an EMBL/GenBank/DDBJ whole genome shotgun (WGS) entry which is preliminary data.</text>
</comment>
<evidence type="ECO:0000256" key="3">
    <source>
        <dbReference type="ARBA" id="ARBA00023242"/>
    </source>
</evidence>
<feature type="domain" description="DNA replication checkpoint mediator MRC1" evidence="5">
    <location>
        <begin position="897"/>
        <end position="1034"/>
    </location>
</feature>
<feature type="compositionally biased region" description="Basic and acidic residues" evidence="4">
    <location>
        <begin position="532"/>
        <end position="544"/>
    </location>
</feature>
<feature type="compositionally biased region" description="Polar residues" evidence="4">
    <location>
        <begin position="742"/>
        <end position="774"/>
    </location>
</feature>
<dbReference type="Pfam" id="PF09444">
    <property type="entry name" value="MRC1"/>
    <property type="match status" value="1"/>
</dbReference>
<feature type="region of interest" description="Disordered" evidence="4">
    <location>
        <begin position="532"/>
        <end position="678"/>
    </location>
</feature>
<feature type="compositionally biased region" description="Basic and acidic residues" evidence="4">
    <location>
        <begin position="248"/>
        <end position="259"/>
    </location>
</feature>
<evidence type="ECO:0000259" key="5">
    <source>
        <dbReference type="Pfam" id="PF09444"/>
    </source>
</evidence>
<feature type="region of interest" description="Disordered" evidence="4">
    <location>
        <begin position="980"/>
        <end position="1004"/>
    </location>
</feature>
<organism evidence="6 7">
    <name type="scientific">Massariosphaeria phaeospora</name>
    <dbReference type="NCBI Taxonomy" id="100035"/>
    <lineage>
        <taxon>Eukaryota</taxon>
        <taxon>Fungi</taxon>
        <taxon>Dikarya</taxon>
        <taxon>Ascomycota</taxon>
        <taxon>Pezizomycotina</taxon>
        <taxon>Dothideomycetes</taxon>
        <taxon>Pleosporomycetidae</taxon>
        <taxon>Pleosporales</taxon>
        <taxon>Pleosporales incertae sedis</taxon>
        <taxon>Massariosphaeria</taxon>
    </lineage>
</organism>
<feature type="compositionally biased region" description="Basic residues" evidence="4">
    <location>
        <begin position="235"/>
        <end position="247"/>
    </location>
</feature>
<feature type="compositionally biased region" description="Acidic residues" evidence="4">
    <location>
        <begin position="590"/>
        <end position="642"/>
    </location>
</feature>
<keyword evidence="7" id="KW-1185">Reference proteome</keyword>
<dbReference type="PANTHER" id="PTHR14396">
    <property type="entry name" value="CLASPIN"/>
    <property type="match status" value="1"/>
</dbReference>
<evidence type="ECO:0000256" key="4">
    <source>
        <dbReference type="SAM" id="MobiDB-lite"/>
    </source>
</evidence>
<name>A0A7C8MIW5_9PLEO</name>
<evidence type="ECO:0000256" key="2">
    <source>
        <dbReference type="ARBA" id="ARBA00022553"/>
    </source>
</evidence>
<feature type="compositionally biased region" description="Acidic residues" evidence="4">
    <location>
        <begin position="1"/>
        <end position="13"/>
    </location>
</feature>
<keyword evidence="2" id="KW-0597">Phosphoprotein</keyword>
<feature type="region of interest" description="Disordered" evidence="4">
    <location>
        <begin position="1144"/>
        <end position="1169"/>
    </location>
</feature>
<dbReference type="OrthoDB" id="2130597at2759"/>
<feature type="region of interest" description="Disordered" evidence="4">
    <location>
        <begin position="901"/>
        <end position="939"/>
    </location>
</feature>
<accession>A0A7C8MIW5</accession>
<feature type="compositionally biased region" description="Polar residues" evidence="4">
    <location>
        <begin position="260"/>
        <end position="269"/>
    </location>
</feature>
<sequence>MAVDIELEEEDTIDSANPSHPAQPTRPTNALSKLIDSDSESEHERVQAPRGKLLARLQLEPTEVTSDNEQDDDSDGAYERMKKALMVGEGQGEQQTHAHPVSHIPEASTSEDDDDIPVRTTAARRLAGRKQKTPSPQASPSPSTRSRRTSPGLFVSPNPSPVAKRSARLSSVVGSEAENSPPSSGNSDLEERVRRIRAERKLKQTQEQNKRPRVPQRQSDGESDSDPDGETGRRLTQHSRPTRKAGKKALEEMARDQQRISRNMQLTHQAKTKKKYGTKDLLARLGYDQINDQLVPVQAPPTPDASSILASSDVEGDRPHDTPPTSPPSEPDEDGKVDQAGHLATPMTTQTPRDEVASLPAPATSNKGKGRAPEFQHVPVNPAVSRTQTLVVQNVQLDPKKSVDASMVELSDSDDDLETVQPKSRFPVFDRLPEQKKHESSSLLHLRHLAHLTSPSKRGVKGGKLMNATQLQFSLARKARLQAHQERAEKVEDMRRRGIHVVTEEEREKQQLEVEDIVAQFEKARNQDLKLAKFEKDQAKKNGETGDGLLSSDEFEDDDYVGSGEENGEEDQEMRDPGEEVDFELSGSEEGIDGEDGLEGDEEAADASNDLLDDMAEEDDEESEEPQEQQLNEDADMEDEDLPAPVRKRTTHRSRNLIVDDDDESDNERAQEATLDTQVASQATQDLGMAAFGFGNAQPALGLTQVFAGTMADLASESQSAHPLDKEPEQDSLDFLRGLPDTQPSVGFSQETDLLVPNSQVGASQQDESQAGTETQLDLGISQLIGAFSQTQEMPEPTQDAGFELSRSPGGFMPMPSTTDTVMMPVAESPVVARKGKLQRGRREASVELSDVDENEASSEESDFENEQRPSKANNVFSVMKKAAKKKQVIDDFNKKTSWARDAIEEQAEESEDEYAGLGGASDEDSGEEDEELAKMIDTGDVKVDERKVAAFFAARSKADDEKNINQLYKDITTGGLRKKAGGNAFEMSDSEDEAQLRQRKKQMDYKKMTKALLADDRIGKIAQNPKQAAFFQTLADHIQDPDYDFLNAPDGDVDMQTSQSQSDENKEGNEDITVPDSQSLDIAAPAPVNPLKRKPTDSQEKENRPPPHLRRTAASDSLARKPMTFADVQLSVSELLEDTRIVIPDSQYSDSESDAETPVTNPLPRKPIIDRLTLSRSASAASEADANAANLAFHAPAAGAQPGFRVPSLIRRATSNLSAASERAKSGVSTPVEGGVRRGGTGRSNIHAQAREAERRAVLDKAEVKRKESLKKKVGKARGSRSVLRDLGGGFE</sequence>
<feature type="region of interest" description="Disordered" evidence="4">
    <location>
        <begin position="715"/>
        <end position="774"/>
    </location>
</feature>
<dbReference type="InterPro" id="IPR018564">
    <property type="entry name" value="Repl_chkpnt_MRC1_dom"/>
</dbReference>
<feature type="compositionally biased region" description="Basic residues" evidence="4">
    <location>
        <begin position="646"/>
        <end position="655"/>
    </location>
</feature>
<feature type="region of interest" description="Disordered" evidence="4">
    <location>
        <begin position="1217"/>
        <end position="1293"/>
    </location>
</feature>
<feature type="compositionally biased region" description="Acidic residues" evidence="4">
    <location>
        <begin position="850"/>
        <end position="865"/>
    </location>
</feature>
<proteinExistence type="predicted"/>
<dbReference type="GO" id="GO:0005634">
    <property type="term" value="C:nucleus"/>
    <property type="evidence" value="ECO:0007669"/>
    <property type="project" value="UniProtKB-SubCell"/>
</dbReference>
<dbReference type="EMBL" id="JAADJZ010000006">
    <property type="protein sequence ID" value="KAF2874442.1"/>
    <property type="molecule type" value="Genomic_DNA"/>
</dbReference>
<feature type="region of interest" description="Disordered" evidence="4">
    <location>
        <begin position="792"/>
        <end position="876"/>
    </location>
</feature>